<dbReference type="WBParaSite" id="MhA1_Contig2214.frz3.gene1">
    <property type="protein sequence ID" value="MhA1_Contig2214.frz3.gene1"/>
    <property type="gene ID" value="MhA1_Contig2214.frz3.gene1"/>
</dbReference>
<protein>
    <submittedName>
        <fullName evidence="3">Ras-associating domain-containing protein</fullName>
    </submittedName>
</protein>
<reference evidence="3" key="1">
    <citation type="submission" date="2016-11" db="UniProtKB">
        <authorList>
            <consortium name="WormBaseParasite"/>
        </authorList>
    </citation>
    <scope>IDENTIFICATION</scope>
</reference>
<feature type="region of interest" description="Disordered" evidence="1">
    <location>
        <begin position="1"/>
        <end position="32"/>
    </location>
</feature>
<dbReference type="Proteomes" id="UP000095281">
    <property type="component" value="Unplaced"/>
</dbReference>
<proteinExistence type="predicted"/>
<organism evidence="2 3">
    <name type="scientific">Meloidogyne hapla</name>
    <name type="common">Root-knot nematode worm</name>
    <dbReference type="NCBI Taxonomy" id="6305"/>
    <lineage>
        <taxon>Eukaryota</taxon>
        <taxon>Metazoa</taxon>
        <taxon>Ecdysozoa</taxon>
        <taxon>Nematoda</taxon>
        <taxon>Chromadorea</taxon>
        <taxon>Rhabditida</taxon>
        <taxon>Tylenchina</taxon>
        <taxon>Tylenchomorpha</taxon>
        <taxon>Tylenchoidea</taxon>
        <taxon>Meloidogynidae</taxon>
        <taxon>Meloidogyninae</taxon>
        <taxon>Meloidogyne</taxon>
    </lineage>
</organism>
<name>A0A1I8BF29_MELHA</name>
<keyword evidence="2" id="KW-1185">Reference proteome</keyword>
<accession>A0A1I8BF29</accession>
<evidence type="ECO:0000256" key="1">
    <source>
        <dbReference type="SAM" id="MobiDB-lite"/>
    </source>
</evidence>
<evidence type="ECO:0000313" key="2">
    <source>
        <dbReference type="Proteomes" id="UP000095281"/>
    </source>
</evidence>
<dbReference type="OMA" id="YIFALAK"/>
<sequence>MTEDLPMDSPSSPPQIPPAHKEVPTVPRSVSPIPPDLRHRVPAIFGGHPPSFMERKRSSIVMGQRSVDLLMEQPGEPMPRFVIFIIRCYRRWGQQNDITGYSPYGARARTEFSRYQEFFSHDGPGITVYIFALAKDGGNMLREKYLNETVEILNLANENVTLQQNGHKKSFALFCRRFCKIYEPVRAFYVCLFL</sequence>
<evidence type="ECO:0000313" key="3">
    <source>
        <dbReference type="WBParaSite" id="MhA1_Contig2214.frz3.gene1"/>
    </source>
</evidence>
<dbReference type="AlphaFoldDB" id="A0A1I8BF29"/>